<dbReference type="Pfam" id="PF11283">
    <property type="entry name" value="DUF3084"/>
    <property type="match status" value="1"/>
</dbReference>
<keyword evidence="2" id="KW-0472">Membrane</keyword>
<keyword evidence="2" id="KW-0812">Transmembrane</keyword>
<feature type="transmembrane region" description="Helical" evidence="2">
    <location>
        <begin position="46"/>
        <end position="66"/>
    </location>
</feature>
<sequence>MTIGIILIVAILVLGGVLATLGDRIGTKVGKARLSLFNLRPRDTAVLITIVTGVLISGSTLGILFATSKPLRRGVFEYDETQRNLRRAREELDEVHRQKLKSKTN</sequence>
<gene>
    <name evidence="3" type="ORF">QQ055_09680</name>
</gene>
<organism evidence="3 4">
    <name type="scientific">Geitlerinema calcuttense NRMC-F 0142</name>
    <dbReference type="NCBI Taxonomy" id="2922238"/>
    <lineage>
        <taxon>Bacteria</taxon>
        <taxon>Bacillati</taxon>
        <taxon>Cyanobacteriota</taxon>
        <taxon>Cyanophyceae</taxon>
        <taxon>Geitlerinematales</taxon>
        <taxon>Geitlerinemataceae</taxon>
        <taxon>Geitlerinema</taxon>
    </lineage>
</organism>
<comment type="caution">
    <text evidence="3">The sequence shown here is derived from an EMBL/GenBank/DDBJ whole genome shotgun (WGS) entry which is preliminary data.</text>
</comment>
<dbReference type="Proteomes" id="UP001230986">
    <property type="component" value="Unassembled WGS sequence"/>
</dbReference>
<evidence type="ECO:0000313" key="4">
    <source>
        <dbReference type="Proteomes" id="UP001230986"/>
    </source>
</evidence>
<keyword evidence="2" id="KW-1133">Transmembrane helix</keyword>
<keyword evidence="4" id="KW-1185">Reference proteome</keyword>
<feature type="coiled-coil region" evidence="1">
    <location>
        <begin position="78"/>
        <end position="105"/>
    </location>
</feature>
<dbReference type="EMBL" id="JASVEJ010000037">
    <property type="protein sequence ID" value="MDL5057722.1"/>
    <property type="molecule type" value="Genomic_DNA"/>
</dbReference>
<dbReference type="InterPro" id="IPR021435">
    <property type="entry name" value="DUF3084"/>
</dbReference>
<name>A0ABT7M1J5_9CYAN</name>
<reference evidence="3 4" key="1">
    <citation type="submission" date="2023-06" db="EMBL/GenBank/DDBJ databases">
        <title>Whole genome sequence of Oscillatoria calcuttensis NRMC-F 0142.</title>
        <authorList>
            <person name="Shakena Fathima T."/>
            <person name="Muralitharan G."/>
            <person name="Thajuddin N."/>
        </authorList>
    </citation>
    <scope>NUCLEOTIDE SEQUENCE [LARGE SCALE GENOMIC DNA]</scope>
    <source>
        <strain evidence="3 4">NRMC-F 0142</strain>
    </source>
</reference>
<dbReference type="RefSeq" id="WP_286004623.1">
    <property type="nucleotide sequence ID" value="NZ_JASVEJ010000037.1"/>
</dbReference>
<protein>
    <submittedName>
        <fullName evidence="3">DUF3084 domain-containing protein</fullName>
    </submittedName>
</protein>
<keyword evidence="1" id="KW-0175">Coiled coil</keyword>
<proteinExistence type="predicted"/>
<evidence type="ECO:0000256" key="1">
    <source>
        <dbReference type="SAM" id="Coils"/>
    </source>
</evidence>
<evidence type="ECO:0000256" key="2">
    <source>
        <dbReference type="SAM" id="Phobius"/>
    </source>
</evidence>
<accession>A0ABT7M1J5</accession>
<evidence type="ECO:0000313" key="3">
    <source>
        <dbReference type="EMBL" id="MDL5057722.1"/>
    </source>
</evidence>